<evidence type="ECO:0000259" key="2">
    <source>
        <dbReference type="Pfam" id="PF14448"/>
    </source>
</evidence>
<proteinExistence type="predicted"/>
<dbReference type="RefSeq" id="WP_232517705.1">
    <property type="nucleotide sequence ID" value="NZ_CP023481.1"/>
</dbReference>
<keyword evidence="1" id="KW-0812">Transmembrane</keyword>
<dbReference type="InterPro" id="IPR051768">
    <property type="entry name" value="Bact_secretion_toxin"/>
</dbReference>
<dbReference type="Pfam" id="PF14448">
    <property type="entry name" value="Nuc_N"/>
    <property type="match status" value="1"/>
</dbReference>
<gene>
    <name evidence="3" type="ORF">P8828_16470</name>
</gene>
<accession>A0ABU6H5X2</accession>
<dbReference type="Proteomes" id="UP001341297">
    <property type="component" value="Unassembled WGS sequence"/>
</dbReference>
<protein>
    <recommendedName>
        <fullName evidence="2">Toxin/Nuclease N-terminal domain-containing protein</fullName>
    </recommendedName>
</protein>
<evidence type="ECO:0000313" key="3">
    <source>
        <dbReference type="EMBL" id="MEC0486388.1"/>
    </source>
</evidence>
<feature type="domain" description="Toxin/Nuclease N-terminal" evidence="2">
    <location>
        <begin position="340"/>
        <end position="395"/>
    </location>
</feature>
<keyword evidence="4" id="KW-1185">Reference proteome</keyword>
<dbReference type="CDD" id="cd16387">
    <property type="entry name" value="ParB_N_Srx"/>
    <property type="match status" value="1"/>
</dbReference>
<feature type="transmembrane region" description="Helical" evidence="1">
    <location>
        <begin position="210"/>
        <end position="234"/>
    </location>
</feature>
<name>A0ABU6H5X2_9BACI</name>
<dbReference type="PANTHER" id="PTHR34976:SF2">
    <property type="entry name" value="TYPE VII SECRETION SYSTEM PROTEIN ESSD"/>
    <property type="match status" value="1"/>
</dbReference>
<keyword evidence="1" id="KW-1133">Transmembrane helix</keyword>
<evidence type="ECO:0000256" key="1">
    <source>
        <dbReference type="SAM" id="Phobius"/>
    </source>
</evidence>
<comment type="caution">
    <text evidence="3">The sequence shown here is derived from an EMBL/GenBank/DDBJ whole genome shotgun (WGS) entry which is preliminary data.</text>
</comment>
<dbReference type="InterPro" id="IPR027803">
    <property type="entry name" value="Toxin/Nuc_N"/>
</dbReference>
<organism evidence="3 4">
    <name type="scientific">Bacillus glycinifermentans</name>
    <dbReference type="NCBI Taxonomy" id="1664069"/>
    <lineage>
        <taxon>Bacteria</taxon>
        <taxon>Bacillati</taxon>
        <taxon>Bacillota</taxon>
        <taxon>Bacilli</taxon>
        <taxon>Bacillales</taxon>
        <taxon>Bacillaceae</taxon>
        <taxon>Bacillus</taxon>
    </lineage>
</organism>
<reference evidence="3 4" key="1">
    <citation type="submission" date="2023-03" db="EMBL/GenBank/DDBJ databases">
        <title>Agriculturally important microbes genome sequencing.</title>
        <authorList>
            <person name="Dunlap C."/>
        </authorList>
    </citation>
    <scope>NUCLEOTIDE SEQUENCE [LARGE SCALE GENOMIC DNA]</scope>
    <source>
        <strain evidence="3 4">CBP-3203</strain>
    </source>
</reference>
<keyword evidence="1" id="KW-0472">Membrane</keyword>
<sequence>MDVKYSPEDWQGMKDGLDTLTGGKYGGGAKSGLLQLNDLLEDIESKINDKDSDGSISFSHSSQKSKIDELFSDYQKLSDFCLKAGGLVEDHIDNPFYKKLDAFADKMEGMSIHNYKTKNRIGSKETTYVGYGMNKTAVQQDKEEITVNDIFKDSAAFDHVLSEEYKAFKAQNPDIDLNYEDYSKAIFSARGFQYESVSDVQKSQELWRDLIIGGGIIVLTVFCAPAGIVAAGAYGTAQITSAATGKDWMTKRELNTGERFERGAFGALDMLPAAGLAGKAFKSTATIGEIAAAGKAKNVVQSLKESKNTWSNRMRVNSLKAQDKLNDAGYAIKKQFAKSADALSDIARGSEAGAGGTLARKGTDFYGHVNDAHQASKAKIQESIQRIETGIETGKTGSRIHSIDQSSKTIALNPHEIRFSQNSVNGAEEIIESMKVNGWKGEPIDVVKMSDGKYTTIDNTRVVAAREAGIKVQAKIHDGNEPLPENFIDRFTTKKGVPKTWEEAIELRIGKQKASFRNNNPLGSENMERVGK</sequence>
<dbReference type="EMBL" id="JARRTL010000016">
    <property type="protein sequence ID" value="MEC0486388.1"/>
    <property type="molecule type" value="Genomic_DNA"/>
</dbReference>
<dbReference type="PANTHER" id="PTHR34976">
    <property type="entry name" value="RIBONUCLEASE YQCG-RELATED"/>
    <property type="match status" value="1"/>
</dbReference>
<evidence type="ECO:0000313" key="4">
    <source>
        <dbReference type="Proteomes" id="UP001341297"/>
    </source>
</evidence>